<gene>
    <name evidence="1" type="ORF">KDW03_04385</name>
</gene>
<evidence type="ECO:0000313" key="2">
    <source>
        <dbReference type="Proteomes" id="UP001056539"/>
    </source>
</evidence>
<dbReference type="EMBL" id="CP073355">
    <property type="protein sequence ID" value="URA11045.1"/>
    <property type="molecule type" value="Genomic_DNA"/>
</dbReference>
<dbReference type="AlphaFoldDB" id="A0AAX3BFI8"/>
<reference evidence="1" key="1">
    <citation type="submission" date="2021-04" db="EMBL/GenBank/DDBJ databases">
        <authorList>
            <person name="Postec A."/>
        </authorList>
    </citation>
    <scope>NUCLEOTIDE SEQUENCE</scope>
    <source>
        <strain evidence="1">F1F22</strain>
    </source>
</reference>
<dbReference type="Proteomes" id="UP001056539">
    <property type="component" value="Chromosome"/>
</dbReference>
<protein>
    <submittedName>
        <fullName evidence="1">Uncharacterized protein</fullName>
    </submittedName>
</protein>
<evidence type="ECO:0000313" key="1">
    <source>
        <dbReference type="EMBL" id="URA11045.1"/>
    </source>
</evidence>
<proteinExistence type="predicted"/>
<dbReference type="KEGG" id="taqu:KDW03_04385"/>
<dbReference type="RefSeq" id="WP_271436178.1">
    <property type="nucleotide sequence ID" value="NZ_CP073355.1"/>
</dbReference>
<name>A0AAX3BFI8_9SPIR</name>
<sequence length="190" mass="22794">MKSKWYFVFFLFPACFFAELSIDKMSIQGNQFLLTVRTYPPSGFNPFSFLQGGSTLWVGYNILVFKKQNFPEPDIFLTNICVRYEVKRDYLNNGYVANVWYGWDFAYRRWLDNDEKLLRFLYRLENFRAFTFSNPGENDFFYLEVSQFFDTVPEKDDTPLGRFFRSVIGSRYEFSPVRSRMFNKNGLLFE</sequence>
<keyword evidence="2" id="KW-1185">Reference proteome</keyword>
<accession>A0AAX3BFI8</accession>
<reference evidence="1" key="2">
    <citation type="submission" date="2022-06" db="EMBL/GenBank/DDBJ databases">
        <title>Thermospira aquatica gen. nov., sp. nov.</title>
        <authorList>
            <person name="Ben Ali Gam Z."/>
            <person name="Labat M."/>
        </authorList>
    </citation>
    <scope>NUCLEOTIDE SEQUENCE</scope>
    <source>
        <strain evidence="1">F1F22</strain>
    </source>
</reference>
<organism evidence="1 2">
    <name type="scientific">Thermospira aquatica</name>
    <dbReference type="NCBI Taxonomy" id="2828656"/>
    <lineage>
        <taxon>Bacteria</taxon>
        <taxon>Pseudomonadati</taxon>
        <taxon>Spirochaetota</taxon>
        <taxon>Spirochaetia</taxon>
        <taxon>Brevinematales</taxon>
        <taxon>Thermospiraceae</taxon>
        <taxon>Thermospira</taxon>
    </lineage>
</organism>